<keyword evidence="2" id="KW-1133">Transmembrane helix</keyword>
<dbReference type="InterPro" id="IPR029695">
    <property type="entry name" value="TMEM74-like"/>
</dbReference>
<organism evidence="3 4">
    <name type="scientific">Chrysochloris asiatica</name>
    <name type="common">Cape golden mole</name>
    <dbReference type="NCBI Taxonomy" id="185453"/>
    <lineage>
        <taxon>Eukaryota</taxon>
        <taxon>Metazoa</taxon>
        <taxon>Chordata</taxon>
        <taxon>Craniata</taxon>
        <taxon>Vertebrata</taxon>
        <taxon>Euteleostomi</taxon>
        <taxon>Mammalia</taxon>
        <taxon>Eutheria</taxon>
        <taxon>Afrotheria</taxon>
        <taxon>Chrysochloridae</taxon>
        <taxon>Chrysochlorinae</taxon>
        <taxon>Chrysochloris</taxon>
    </lineage>
</organism>
<dbReference type="GeneID" id="102827168"/>
<keyword evidence="2" id="KW-0472">Membrane</keyword>
<dbReference type="PANTHER" id="PTHR16125:SF3">
    <property type="entry name" value="TRANSMEMBRANE PROTEIN 74"/>
    <property type="match status" value="1"/>
</dbReference>
<dbReference type="Pfam" id="PF14927">
    <property type="entry name" value="Neurensin"/>
    <property type="match status" value="1"/>
</dbReference>
<dbReference type="CTD" id="157753"/>
<feature type="region of interest" description="Disordered" evidence="1">
    <location>
        <begin position="57"/>
        <end position="87"/>
    </location>
</feature>
<feature type="transmembrane region" description="Helical" evidence="2">
    <location>
        <begin position="232"/>
        <end position="255"/>
    </location>
</feature>
<dbReference type="Proteomes" id="UP000504623">
    <property type="component" value="Unplaced"/>
</dbReference>
<evidence type="ECO:0000256" key="2">
    <source>
        <dbReference type="SAM" id="Phobius"/>
    </source>
</evidence>
<evidence type="ECO:0000256" key="1">
    <source>
        <dbReference type="SAM" id="MobiDB-lite"/>
    </source>
</evidence>
<evidence type="ECO:0000313" key="4">
    <source>
        <dbReference type="RefSeq" id="XP_006830706.1"/>
    </source>
</evidence>
<gene>
    <name evidence="4" type="primary">TMEM74</name>
</gene>
<evidence type="ECO:0000313" key="3">
    <source>
        <dbReference type="Proteomes" id="UP000504623"/>
    </source>
</evidence>
<proteinExistence type="predicted"/>
<keyword evidence="2 4" id="KW-0812">Transmembrane</keyword>
<dbReference type="AlphaFoldDB" id="A0A9B0T3U0"/>
<dbReference type="PANTHER" id="PTHR16125">
    <property type="entry name" value="TRANSMEMBRANE PROTEIN 74"/>
    <property type="match status" value="1"/>
</dbReference>
<reference evidence="4" key="1">
    <citation type="submission" date="2025-08" db="UniProtKB">
        <authorList>
            <consortium name="RefSeq"/>
        </authorList>
    </citation>
    <scope>IDENTIFICATION</scope>
    <source>
        <tissue evidence="4">Spleen</tissue>
    </source>
</reference>
<protein>
    <submittedName>
        <fullName evidence="4">Transmembrane protein 74</fullName>
    </submittedName>
</protein>
<feature type="transmembrane region" description="Helical" evidence="2">
    <location>
        <begin position="176"/>
        <end position="198"/>
    </location>
</feature>
<dbReference type="RefSeq" id="XP_006830706.1">
    <property type="nucleotide sequence ID" value="XM_006830643.1"/>
</dbReference>
<name>A0A9B0T3U0_CHRAS</name>
<feature type="region of interest" description="Disordered" evidence="1">
    <location>
        <begin position="124"/>
        <end position="151"/>
    </location>
</feature>
<dbReference type="OrthoDB" id="6096234at2759"/>
<sequence length="305" mass="33170">MELHSLAKKSSQADLCDAVDWSSGGPPGDQTDAAATRAALCCQRHCTSTPRATVLESSKLSLSPAPPSSSVQDCGIQPDPLPPEPVNPENKQIIEERKVCSCCSQELETSFTYVDENVNLEQWNQSSPSTKGRNHPGTPGWGNPNEWPHEPAMSLISEDEDDTSSEATSSGKSVDYGFISAILFLVTGILLVIISYIVPRDVTVDPNTVAAREMERLEKESARLGAHLDRCVIAGLCLLTLGGVVLSCLLMMSMWKGELYRRNRFASSKESAKLYGSFNFRMKTGTNENTLELSLVEDDALVVQS</sequence>
<accession>A0A9B0T3U0</accession>
<keyword evidence="3" id="KW-1185">Reference proteome</keyword>